<feature type="transmembrane region" description="Helical" evidence="1">
    <location>
        <begin position="66"/>
        <end position="87"/>
    </location>
</feature>
<organism evidence="2 3">
    <name type="scientific">Romanomermis culicivorax</name>
    <name type="common">Nematode worm</name>
    <dbReference type="NCBI Taxonomy" id="13658"/>
    <lineage>
        <taxon>Eukaryota</taxon>
        <taxon>Metazoa</taxon>
        <taxon>Ecdysozoa</taxon>
        <taxon>Nematoda</taxon>
        <taxon>Enoplea</taxon>
        <taxon>Dorylaimia</taxon>
        <taxon>Mermithida</taxon>
        <taxon>Mermithoidea</taxon>
        <taxon>Mermithidae</taxon>
        <taxon>Romanomermis</taxon>
    </lineage>
</organism>
<reference evidence="3" key="1">
    <citation type="submission" date="2022-11" db="UniProtKB">
        <authorList>
            <consortium name="WormBaseParasite"/>
        </authorList>
    </citation>
    <scope>IDENTIFICATION</scope>
</reference>
<dbReference type="InterPro" id="IPR019169">
    <property type="entry name" value="Transmembrane_26"/>
</dbReference>
<dbReference type="OMA" id="YLTLSIW"/>
<dbReference type="PANTHER" id="PTHR22168">
    <property type="entry name" value="TMEM26 PROTEIN"/>
    <property type="match status" value="1"/>
</dbReference>
<protein>
    <submittedName>
        <fullName evidence="3">Transmembrane protein 26</fullName>
    </submittedName>
</protein>
<dbReference type="Pfam" id="PF09772">
    <property type="entry name" value="Tmem26"/>
    <property type="match status" value="1"/>
</dbReference>
<proteinExistence type="predicted"/>
<accession>A0A915J433</accession>
<feature type="transmembrane region" description="Helical" evidence="1">
    <location>
        <begin position="38"/>
        <end position="54"/>
    </location>
</feature>
<keyword evidence="1" id="KW-0472">Membrane</keyword>
<dbReference type="Proteomes" id="UP000887565">
    <property type="component" value="Unplaced"/>
</dbReference>
<evidence type="ECO:0000256" key="1">
    <source>
        <dbReference type="SAM" id="Phobius"/>
    </source>
</evidence>
<keyword evidence="2" id="KW-1185">Reference proteome</keyword>
<keyword evidence="1" id="KW-0812">Transmembrane</keyword>
<evidence type="ECO:0000313" key="3">
    <source>
        <dbReference type="WBParaSite" id="nRc.2.0.1.t20895-RA"/>
    </source>
</evidence>
<name>A0A915J433_ROMCU</name>
<sequence length="125" mass="14289">MIKEDMWVQFLQQTMMLVLILGRWVLPRGDISRDHLSQILLVFLGMAADMVELFDTFKEQQVAPNMTLTTLVLGVWSWSLIQFPLVLTGVQSKKSRLGYLTRRLERSSFKASQKGAQFLTPGGTR</sequence>
<dbReference type="PANTHER" id="PTHR22168:SF8">
    <property type="entry name" value="TRANSMEMBRANE PROTEIN 26"/>
    <property type="match status" value="1"/>
</dbReference>
<feature type="transmembrane region" description="Helical" evidence="1">
    <location>
        <begin position="6"/>
        <end position="26"/>
    </location>
</feature>
<evidence type="ECO:0000313" key="2">
    <source>
        <dbReference type="Proteomes" id="UP000887565"/>
    </source>
</evidence>
<dbReference type="AlphaFoldDB" id="A0A915J433"/>
<dbReference type="WBParaSite" id="nRc.2.0.1.t20895-RA">
    <property type="protein sequence ID" value="nRc.2.0.1.t20895-RA"/>
    <property type="gene ID" value="nRc.2.0.1.g20895"/>
</dbReference>
<keyword evidence="1" id="KW-1133">Transmembrane helix</keyword>